<feature type="transmembrane region" description="Helical" evidence="1">
    <location>
        <begin position="46"/>
        <end position="69"/>
    </location>
</feature>
<dbReference type="EMBL" id="JACXAI010000033">
    <property type="protein sequence ID" value="MBD1382562.1"/>
    <property type="molecule type" value="Genomic_DNA"/>
</dbReference>
<evidence type="ECO:0000256" key="1">
    <source>
        <dbReference type="SAM" id="Phobius"/>
    </source>
</evidence>
<keyword evidence="1" id="KW-0812">Transmembrane</keyword>
<accession>A0A926RZS7</accession>
<dbReference type="InterPro" id="IPR058887">
    <property type="entry name" value="YuzI-like"/>
</dbReference>
<keyword evidence="1" id="KW-1133">Transmembrane helix</keyword>
<comment type="caution">
    <text evidence="2">The sequence shown here is derived from an EMBL/GenBank/DDBJ whole genome shotgun (WGS) entry which is preliminary data.</text>
</comment>
<reference evidence="2" key="1">
    <citation type="submission" date="2020-09" db="EMBL/GenBank/DDBJ databases">
        <title>A novel bacterium of genus Bacillus, isolated from South China Sea.</title>
        <authorList>
            <person name="Huang H."/>
            <person name="Mo K."/>
            <person name="Hu Y."/>
        </authorList>
    </citation>
    <scope>NUCLEOTIDE SEQUENCE</scope>
    <source>
        <strain evidence="2">IB182487</strain>
    </source>
</reference>
<name>A0A926RZS7_9BACI</name>
<proteinExistence type="predicted"/>
<dbReference type="RefSeq" id="WP_191160882.1">
    <property type="nucleotide sequence ID" value="NZ_JACXAI010000033.1"/>
</dbReference>
<dbReference type="Pfam" id="PF26135">
    <property type="entry name" value="YuzI"/>
    <property type="match status" value="1"/>
</dbReference>
<organism evidence="2 3">
    <name type="scientific">Metabacillus arenae</name>
    <dbReference type="NCBI Taxonomy" id="2771434"/>
    <lineage>
        <taxon>Bacteria</taxon>
        <taxon>Bacillati</taxon>
        <taxon>Bacillota</taxon>
        <taxon>Bacilli</taxon>
        <taxon>Bacillales</taxon>
        <taxon>Bacillaceae</taxon>
        <taxon>Metabacillus</taxon>
    </lineage>
</organism>
<feature type="transmembrane region" description="Helical" evidence="1">
    <location>
        <begin position="7"/>
        <end position="26"/>
    </location>
</feature>
<keyword evidence="3" id="KW-1185">Reference proteome</keyword>
<sequence length="74" mass="8647">MNFFVRFCILMVGVLLEIAGGLMLVFDLNSYNYYKERFTFIEYIQIITGSYAFYLLLIGFIIIVAGFYYPASKK</sequence>
<evidence type="ECO:0000313" key="2">
    <source>
        <dbReference type="EMBL" id="MBD1382562.1"/>
    </source>
</evidence>
<dbReference type="Proteomes" id="UP000626844">
    <property type="component" value="Unassembled WGS sequence"/>
</dbReference>
<protein>
    <submittedName>
        <fullName evidence="2">Uncharacterized protein</fullName>
    </submittedName>
</protein>
<gene>
    <name evidence="2" type="ORF">IC621_20370</name>
</gene>
<dbReference type="AlphaFoldDB" id="A0A926RZS7"/>
<keyword evidence="1" id="KW-0472">Membrane</keyword>
<evidence type="ECO:0000313" key="3">
    <source>
        <dbReference type="Proteomes" id="UP000626844"/>
    </source>
</evidence>